<dbReference type="Proteomes" id="UP001157440">
    <property type="component" value="Unassembled WGS sequence"/>
</dbReference>
<keyword evidence="2" id="KW-1185">Reference proteome</keyword>
<name>A0AA37T7I2_9HYPH</name>
<evidence type="ECO:0000313" key="1">
    <source>
        <dbReference type="EMBL" id="GLS68106.1"/>
    </source>
</evidence>
<gene>
    <name evidence="1" type="ORF">GCM10007890_01170</name>
</gene>
<reference evidence="2" key="1">
    <citation type="journal article" date="2019" name="Int. J. Syst. Evol. Microbiol.">
        <title>The Global Catalogue of Microorganisms (GCM) 10K type strain sequencing project: providing services to taxonomists for standard genome sequencing and annotation.</title>
        <authorList>
            <consortium name="The Broad Institute Genomics Platform"/>
            <consortium name="The Broad Institute Genome Sequencing Center for Infectious Disease"/>
            <person name="Wu L."/>
            <person name="Ma J."/>
        </authorList>
    </citation>
    <scope>NUCLEOTIDE SEQUENCE [LARGE SCALE GENOMIC DNA]</scope>
    <source>
        <strain evidence="2">NBRC 103632</strain>
    </source>
</reference>
<dbReference type="EMBL" id="BSPL01000003">
    <property type="protein sequence ID" value="GLS68106.1"/>
    <property type="molecule type" value="Genomic_DNA"/>
</dbReference>
<organism evidence="1 2">
    <name type="scientific">Methylobacterium tardum</name>
    <dbReference type="NCBI Taxonomy" id="374432"/>
    <lineage>
        <taxon>Bacteria</taxon>
        <taxon>Pseudomonadati</taxon>
        <taxon>Pseudomonadota</taxon>
        <taxon>Alphaproteobacteria</taxon>
        <taxon>Hyphomicrobiales</taxon>
        <taxon>Methylobacteriaceae</taxon>
        <taxon>Methylobacterium</taxon>
    </lineage>
</organism>
<accession>A0AA37T7I2</accession>
<comment type="caution">
    <text evidence="1">The sequence shown here is derived from an EMBL/GenBank/DDBJ whole genome shotgun (WGS) entry which is preliminary data.</text>
</comment>
<dbReference type="InterPro" id="IPR047655">
    <property type="entry name" value="Transpos_IS630-like"/>
</dbReference>
<dbReference type="NCBIfam" id="NF033545">
    <property type="entry name" value="transpos_IS630"/>
    <property type="match status" value="1"/>
</dbReference>
<evidence type="ECO:0000313" key="2">
    <source>
        <dbReference type="Proteomes" id="UP001157440"/>
    </source>
</evidence>
<proteinExistence type="predicted"/>
<protein>
    <recommendedName>
        <fullName evidence="3">Transposase</fullName>
    </recommendedName>
</protein>
<evidence type="ECO:0008006" key="3">
    <source>
        <dbReference type="Google" id="ProtNLM"/>
    </source>
</evidence>
<dbReference type="AlphaFoldDB" id="A0AA37T7I2"/>
<sequence length="229" mass="25680">MLHDETRPPGKPPHSTSTVGAVLALTCSEPPGEVTHWTGRAVAAATGISLRSVQRIWQEHRLQPHRVRTFKRSADPAFAEKVEDIVGLYMDPPRHAVVLSVDEKSQIQALERTRPDRPLAPERPATRTHDYVRHGTTTLFAALDVLEGTVIGRCMQRHRHAEFLRFLNAVEGFFSALSRRRLRRGTFTGIVDLQAAIKRYIAEHNKRPRPFVWTKPAAAILNSQAAPSV</sequence>